<evidence type="ECO:0000256" key="1">
    <source>
        <dbReference type="SAM" id="Coils"/>
    </source>
</evidence>
<dbReference type="AlphaFoldDB" id="A0A5M9K5T4"/>
<evidence type="ECO:0000313" key="3">
    <source>
        <dbReference type="Proteomes" id="UP000322873"/>
    </source>
</evidence>
<accession>A0A5M9K5T4</accession>
<keyword evidence="3" id="KW-1185">Reference proteome</keyword>
<proteinExistence type="predicted"/>
<dbReference type="EMBL" id="VICG01000003">
    <property type="protein sequence ID" value="KAA8574165.1"/>
    <property type="molecule type" value="Genomic_DNA"/>
</dbReference>
<reference evidence="2 3" key="1">
    <citation type="submission" date="2019-06" db="EMBL/GenBank/DDBJ databases">
        <title>Genome Sequence of the Brown Rot Fungal Pathogen Monilinia fructicola.</title>
        <authorList>
            <person name="De Miccolis Angelini R.M."/>
            <person name="Landi L."/>
            <person name="Abate D."/>
            <person name="Pollastro S."/>
            <person name="Romanazzi G."/>
            <person name="Faretra F."/>
        </authorList>
    </citation>
    <scope>NUCLEOTIDE SEQUENCE [LARGE SCALE GENOMIC DNA]</scope>
    <source>
        <strain evidence="2 3">Mfrc123</strain>
    </source>
</reference>
<feature type="coiled-coil region" evidence="1">
    <location>
        <begin position="6"/>
        <end position="33"/>
    </location>
</feature>
<dbReference type="VEuPathDB" id="FungiDB:MFRU_001g00540"/>
<gene>
    <name evidence="2" type="ORF">EYC84_005680</name>
</gene>
<evidence type="ECO:0000313" key="2">
    <source>
        <dbReference type="EMBL" id="KAA8574165.1"/>
    </source>
</evidence>
<comment type="caution">
    <text evidence="2">The sequence shown here is derived from an EMBL/GenBank/DDBJ whole genome shotgun (WGS) entry which is preliminary data.</text>
</comment>
<organism evidence="2 3">
    <name type="scientific">Monilinia fructicola</name>
    <name type="common">Brown rot fungus</name>
    <name type="synonym">Ciboria fructicola</name>
    <dbReference type="NCBI Taxonomy" id="38448"/>
    <lineage>
        <taxon>Eukaryota</taxon>
        <taxon>Fungi</taxon>
        <taxon>Dikarya</taxon>
        <taxon>Ascomycota</taxon>
        <taxon>Pezizomycotina</taxon>
        <taxon>Leotiomycetes</taxon>
        <taxon>Helotiales</taxon>
        <taxon>Sclerotiniaceae</taxon>
        <taxon>Monilinia</taxon>
    </lineage>
</organism>
<protein>
    <submittedName>
        <fullName evidence="2">Uncharacterized protein</fullName>
    </submittedName>
</protein>
<sequence length="80" mass="9241">MVEDRVKKLEAQVTELKKIVEGQQKRIEEITELKKTVGDQQRRIDDLEKWPGTGDEAILKMFQEAEAQDRESEEKGEPSA</sequence>
<dbReference type="Proteomes" id="UP000322873">
    <property type="component" value="Unassembled WGS sequence"/>
</dbReference>
<name>A0A5M9K5T4_MONFR</name>
<keyword evidence="1" id="KW-0175">Coiled coil</keyword>